<dbReference type="Gene3D" id="2.40.160.20">
    <property type="match status" value="1"/>
</dbReference>
<dbReference type="InterPro" id="IPR036737">
    <property type="entry name" value="OmpA-like_sf"/>
</dbReference>
<dbReference type="PROSITE" id="PS51123">
    <property type="entry name" value="OMPA_2"/>
    <property type="match status" value="1"/>
</dbReference>
<evidence type="ECO:0000256" key="3">
    <source>
        <dbReference type="ARBA" id="ARBA00022452"/>
    </source>
</evidence>
<dbReference type="InterPro" id="IPR006665">
    <property type="entry name" value="OmpA-like"/>
</dbReference>
<feature type="region of interest" description="Disordered" evidence="11">
    <location>
        <begin position="584"/>
        <end position="606"/>
    </location>
</feature>
<dbReference type="SUPFAM" id="SSF56925">
    <property type="entry name" value="OMPA-like"/>
    <property type="match status" value="1"/>
</dbReference>
<organism evidence="14 15">
    <name type="scientific">Runella defluvii</name>
    <dbReference type="NCBI Taxonomy" id="370973"/>
    <lineage>
        <taxon>Bacteria</taxon>
        <taxon>Pseudomonadati</taxon>
        <taxon>Bacteroidota</taxon>
        <taxon>Cytophagia</taxon>
        <taxon>Cytophagales</taxon>
        <taxon>Spirosomataceae</taxon>
        <taxon>Runella</taxon>
    </lineage>
</organism>
<dbReference type="InterPro" id="IPR028974">
    <property type="entry name" value="TSP_type-3_rpt"/>
</dbReference>
<dbReference type="CDD" id="cd07185">
    <property type="entry name" value="OmpA_C-like"/>
    <property type="match status" value="1"/>
</dbReference>
<dbReference type="Pfam" id="PF00691">
    <property type="entry name" value="OmpA"/>
    <property type="match status" value="1"/>
</dbReference>
<evidence type="ECO:0000256" key="11">
    <source>
        <dbReference type="SAM" id="MobiDB-lite"/>
    </source>
</evidence>
<feature type="domain" description="OmpA-like" evidence="13">
    <location>
        <begin position="490"/>
        <end position="606"/>
    </location>
</feature>
<keyword evidence="4" id="KW-0812">Transmembrane</keyword>
<dbReference type="GO" id="GO:0005509">
    <property type="term" value="F:calcium ion binding"/>
    <property type="evidence" value="ECO:0007669"/>
    <property type="project" value="InterPro"/>
</dbReference>
<dbReference type="SUPFAM" id="SSF103647">
    <property type="entry name" value="TSP type-3 repeat"/>
    <property type="match status" value="2"/>
</dbReference>
<keyword evidence="7" id="KW-0626">Porin</keyword>
<evidence type="ECO:0000256" key="4">
    <source>
        <dbReference type="ARBA" id="ARBA00022692"/>
    </source>
</evidence>
<reference evidence="14 15" key="1">
    <citation type="submission" date="2020-08" db="EMBL/GenBank/DDBJ databases">
        <title>Genomic Encyclopedia of Type Strains, Phase IV (KMG-IV): sequencing the most valuable type-strain genomes for metagenomic binning, comparative biology and taxonomic classification.</title>
        <authorList>
            <person name="Goeker M."/>
        </authorList>
    </citation>
    <scope>NUCLEOTIDE SEQUENCE [LARGE SCALE GENOMIC DNA]</scope>
    <source>
        <strain evidence="14 15">DSM 17976</strain>
    </source>
</reference>
<feature type="chain" id="PRO_5031556109" evidence="12">
    <location>
        <begin position="23"/>
        <end position="606"/>
    </location>
</feature>
<gene>
    <name evidence="14" type="ORF">FHS57_000433</name>
</gene>
<evidence type="ECO:0000256" key="6">
    <source>
        <dbReference type="ARBA" id="ARBA00023065"/>
    </source>
</evidence>
<feature type="compositionally biased region" description="Basic and acidic residues" evidence="11">
    <location>
        <begin position="268"/>
        <end position="277"/>
    </location>
</feature>
<dbReference type="Pfam" id="PF19573">
    <property type="entry name" value="DUF6089"/>
    <property type="match status" value="1"/>
</dbReference>
<dbReference type="GO" id="GO:0009279">
    <property type="term" value="C:cell outer membrane"/>
    <property type="evidence" value="ECO:0007669"/>
    <property type="project" value="UniProtKB-SubCell"/>
</dbReference>
<dbReference type="GO" id="GO:0046930">
    <property type="term" value="C:pore complex"/>
    <property type="evidence" value="ECO:0007669"/>
    <property type="project" value="UniProtKB-KW"/>
</dbReference>
<dbReference type="Proteomes" id="UP000541352">
    <property type="component" value="Unassembled WGS sequence"/>
</dbReference>
<keyword evidence="15" id="KW-1185">Reference proteome</keyword>
<proteinExistence type="predicted"/>
<keyword evidence="2" id="KW-0813">Transport</keyword>
<dbReference type="Pfam" id="PF02412">
    <property type="entry name" value="TSP_3"/>
    <property type="match status" value="5"/>
</dbReference>
<dbReference type="SUPFAM" id="SSF103088">
    <property type="entry name" value="OmpA-like"/>
    <property type="match status" value="1"/>
</dbReference>
<dbReference type="Gene3D" id="3.30.1330.60">
    <property type="entry name" value="OmpA-like domain"/>
    <property type="match status" value="1"/>
</dbReference>
<accession>A0A7W5ZFW0</accession>
<dbReference type="GO" id="GO:0015288">
    <property type="term" value="F:porin activity"/>
    <property type="evidence" value="ECO:0007669"/>
    <property type="project" value="UniProtKB-KW"/>
</dbReference>
<dbReference type="InterPro" id="IPR050330">
    <property type="entry name" value="Bact_OuterMem_StrucFunc"/>
</dbReference>
<dbReference type="PANTHER" id="PTHR30329">
    <property type="entry name" value="STATOR ELEMENT OF FLAGELLAR MOTOR COMPLEX"/>
    <property type="match status" value="1"/>
</dbReference>
<evidence type="ECO:0000256" key="5">
    <source>
        <dbReference type="ARBA" id="ARBA00022729"/>
    </source>
</evidence>
<protein>
    <submittedName>
        <fullName evidence="14">Outer membrane protein OmpA-like peptidoglycan-associated protein/opacity protein-like surface antigen</fullName>
    </submittedName>
</protein>
<dbReference type="InterPro" id="IPR045743">
    <property type="entry name" value="DUF6089"/>
</dbReference>
<name>A0A7W5ZFW0_9BACT</name>
<evidence type="ECO:0000313" key="14">
    <source>
        <dbReference type="EMBL" id="MBB3836451.1"/>
    </source>
</evidence>
<evidence type="ECO:0000256" key="8">
    <source>
        <dbReference type="ARBA" id="ARBA00023136"/>
    </source>
</evidence>
<evidence type="ECO:0000256" key="2">
    <source>
        <dbReference type="ARBA" id="ARBA00022448"/>
    </source>
</evidence>
<dbReference type="EMBL" id="JACIBY010000001">
    <property type="protein sequence ID" value="MBB3836451.1"/>
    <property type="molecule type" value="Genomic_DNA"/>
</dbReference>
<feature type="region of interest" description="Disordered" evidence="11">
    <location>
        <begin position="243"/>
        <end position="279"/>
    </location>
</feature>
<evidence type="ECO:0000256" key="9">
    <source>
        <dbReference type="ARBA" id="ARBA00023237"/>
    </source>
</evidence>
<dbReference type="InterPro" id="IPR011250">
    <property type="entry name" value="OMP/PagP_B-barrel"/>
</dbReference>
<keyword evidence="3" id="KW-1134">Transmembrane beta strand</keyword>
<feature type="compositionally biased region" description="Basic and acidic residues" evidence="11">
    <location>
        <begin position="243"/>
        <end position="254"/>
    </location>
</feature>
<dbReference type="InterPro" id="IPR006664">
    <property type="entry name" value="OMP_bac"/>
</dbReference>
<comment type="caution">
    <text evidence="14">The sequence shown here is derived from an EMBL/GenBank/DDBJ whole genome shotgun (WGS) entry which is preliminary data.</text>
</comment>
<evidence type="ECO:0000256" key="12">
    <source>
        <dbReference type="SAM" id="SignalP"/>
    </source>
</evidence>
<dbReference type="GO" id="GO:0007155">
    <property type="term" value="P:cell adhesion"/>
    <property type="evidence" value="ECO:0007669"/>
    <property type="project" value="InterPro"/>
</dbReference>
<keyword evidence="9" id="KW-0998">Cell outer membrane</keyword>
<dbReference type="PANTHER" id="PTHR30329:SF21">
    <property type="entry name" value="LIPOPROTEIN YIAD-RELATED"/>
    <property type="match status" value="1"/>
</dbReference>
<keyword evidence="6" id="KW-0406">Ion transport</keyword>
<keyword evidence="8 10" id="KW-0472">Membrane</keyword>
<keyword evidence="5 12" id="KW-0732">Signal</keyword>
<feature type="compositionally biased region" description="Basic and acidic residues" evidence="11">
    <location>
        <begin position="590"/>
        <end position="606"/>
    </location>
</feature>
<evidence type="ECO:0000256" key="7">
    <source>
        <dbReference type="ARBA" id="ARBA00023114"/>
    </source>
</evidence>
<feature type="signal peptide" evidence="12">
    <location>
        <begin position="1"/>
        <end position="22"/>
    </location>
</feature>
<dbReference type="AlphaFoldDB" id="A0A7W5ZFW0"/>
<evidence type="ECO:0000256" key="1">
    <source>
        <dbReference type="ARBA" id="ARBA00004571"/>
    </source>
</evidence>
<evidence type="ECO:0000256" key="10">
    <source>
        <dbReference type="PROSITE-ProRule" id="PRU00473"/>
    </source>
</evidence>
<dbReference type="GO" id="GO:0006811">
    <property type="term" value="P:monoatomic ion transport"/>
    <property type="evidence" value="ECO:0007669"/>
    <property type="project" value="UniProtKB-KW"/>
</dbReference>
<dbReference type="InterPro" id="IPR003367">
    <property type="entry name" value="Thrombospondin_3-like_rpt"/>
</dbReference>
<dbReference type="PRINTS" id="PR01023">
    <property type="entry name" value="NAFLGMOTY"/>
</dbReference>
<sequence>MKLTLRNLYAVLLLVGIHQAHSQQVHQRWEVGAGLGLSGYLGDLNKSDFFSQEPKGSGGVFGRYHFNRSWALRGALTFGTLSGNDANFEDRKVRGFSTRSPLTDFSAIVEYDFLGRQRFKYDSTAFQVRFKRRLSPYLFTGAGVGFTNPKPNFTGTATTPDIYRQGAIADQAANYSKSNFVVPFGIGVRYDLAEHWVLGAEAGFRLAFSDYLDGISKGANPNRDDRYKLSTVSIAYRFDKKDTDRDGIPDEKDACPTQPGSVKMNGCPDRDNDGIADKDDDCPDTFGLAAYKGCPDTDGDGIRDKDDACPEVAGLVALQGCPDRDKDGIADKDDACPDVAGLAKFKGCPDTDKDGIEDKEDECPTVAGKAELKGCPDADGDGIADKDDACPDVAGKAELKGCPDTDGDGIADKDDACPTVAGVAAFGGCPDTDGDGVEDAKDRCPDIAGKAEFEGCPDAKTLKAIIKAEEKKAKLEAELAKKQKGTLDPTKIVVDFKVEPVLFESNSAVIQSQYQMVLDEVANTMAKNPTYKLQLSGHADSKGAQVHNQQLSEKRAQACFEYLRTKGVDATRIIFRGFGESLPAASNASEEGRQQNRRVEVKAFRQ</sequence>
<dbReference type="RefSeq" id="WP_183971204.1">
    <property type="nucleotide sequence ID" value="NZ_JACIBY010000001.1"/>
</dbReference>
<comment type="subcellular location">
    <subcellularLocation>
        <location evidence="1">Cell outer membrane</location>
        <topology evidence="1">Multi-pass membrane protein</topology>
    </subcellularLocation>
</comment>
<dbReference type="PRINTS" id="PR01021">
    <property type="entry name" value="OMPADOMAIN"/>
</dbReference>
<evidence type="ECO:0000313" key="15">
    <source>
        <dbReference type="Proteomes" id="UP000541352"/>
    </source>
</evidence>
<evidence type="ECO:0000259" key="13">
    <source>
        <dbReference type="PROSITE" id="PS51123"/>
    </source>
</evidence>